<dbReference type="Proteomes" id="UP000245399">
    <property type="component" value="Chromosome"/>
</dbReference>
<sequence>MRDPIPLDTAAFRASLLGSLFEVVMEKADSEGVSNALTDLISIAWGMSEEIRKSLDKEVGNV</sequence>
<dbReference type="EMBL" id="CP029449">
    <property type="protein sequence ID" value="AWL69333.1"/>
    <property type="molecule type" value="Genomic_DNA"/>
</dbReference>
<name>A0AB33FYS2_SERMA</name>
<evidence type="ECO:0000313" key="2">
    <source>
        <dbReference type="Proteomes" id="UP000245399"/>
    </source>
</evidence>
<evidence type="ECO:0000313" key="1">
    <source>
        <dbReference type="EMBL" id="AWL69333.1"/>
    </source>
</evidence>
<organism evidence="1 2">
    <name type="scientific">Serratia marcescens</name>
    <dbReference type="NCBI Taxonomy" id="615"/>
    <lineage>
        <taxon>Bacteria</taxon>
        <taxon>Pseudomonadati</taxon>
        <taxon>Pseudomonadota</taxon>
        <taxon>Gammaproteobacteria</taxon>
        <taxon>Enterobacterales</taxon>
        <taxon>Yersiniaceae</taxon>
        <taxon>Serratia</taxon>
    </lineage>
</organism>
<reference evidence="1 2" key="1">
    <citation type="submission" date="2018-05" db="EMBL/GenBank/DDBJ databases">
        <title>Klebsiella quasipneumonaiae provides a window into carbapenemase gene transfer, plasmid rearrangements and nosocomial acquisition from the hospital environment.</title>
        <authorList>
            <person name="Mathers A.J."/>
            <person name="Vegesana K."/>
            <person name="Stoesser N."/>
            <person name="Crook D."/>
            <person name="Vaughan A."/>
            <person name="Barry K."/>
            <person name="Parikh H."/>
            <person name="Sebra R."/>
            <person name="Kotay S."/>
            <person name="Walker A.S."/>
            <person name="Sheppard A.E."/>
        </authorList>
    </citation>
    <scope>NUCLEOTIDE SEQUENCE [LARGE SCALE GENOMIC DNA]</scope>
    <source>
        <strain evidence="1 2">CAV1761</strain>
    </source>
</reference>
<dbReference type="RefSeq" id="WP_047729756.1">
    <property type="nucleotide sequence ID" value="NZ_CP011642.1"/>
</dbReference>
<gene>
    <name evidence="1" type="ORF">DKC05_17605</name>
</gene>
<dbReference type="AlphaFoldDB" id="A0AB33FYS2"/>
<proteinExistence type="predicted"/>
<accession>A0AB33FYS2</accession>
<protein>
    <submittedName>
        <fullName evidence="1">Uncharacterized protein</fullName>
    </submittedName>
</protein>